<evidence type="ECO:0000313" key="2">
    <source>
        <dbReference type="EMBL" id="QGU86707.1"/>
    </source>
</evidence>
<protein>
    <submittedName>
        <fullName evidence="2">Uncharacterized protein</fullName>
    </submittedName>
</protein>
<evidence type="ECO:0000256" key="1">
    <source>
        <dbReference type="SAM" id="MobiDB-lite"/>
    </source>
</evidence>
<name>A0A6I6EAD3_9GAMM</name>
<sequence length="105" mass="12365">MLKENESITLTGCEAIDIIKEINYILVSLNNIAHHYYNEPTITGARRLEYERETTNFIDNNKITHKLAEVRRVLSSKFNDELGDDDMDDIERETEKTRYWEKPGD</sequence>
<evidence type="ECO:0000313" key="3">
    <source>
        <dbReference type="Proteomes" id="UP000424752"/>
    </source>
</evidence>
<dbReference type="AlphaFoldDB" id="A0A6I6EAD3"/>
<feature type="compositionally biased region" description="Acidic residues" evidence="1">
    <location>
        <begin position="81"/>
        <end position="92"/>
    </location>
</feature>
<dbReference type="KEGG" id="erwi:GN242_05505"/>
<reference evidence="2 3" key="1">
    <citation type="submission" date="2019-12" db="EMBL/GenBank/DDBJ databases">
        <title>Erwinia sp. nov., isolated from droppings of birds in the Qinghai-Tiebt plateau of China.</title>
        <authorList>
            <person name="Ge Y."/>
        </authorList>
    </citation>
    <scope>NUCLEOTIDE SEQUENCE [LARGE SCALE GENOMIC DNA]</scope>
    <source>
        <strain evidence="2 3">J780</strain>
    </source>
</reference>
<dbReference type="RefSeq" id="WP_156287026.1">
    <property type="nucleotide sequence ID" value="NZ_CP046509.1"/>
</dbReference>
<dbReference type="EMBL" id="CP046509">
    <property type="protein sequence ID" value="QGU86707.1"/>
    <property type="molecule type" value="Genomic_DNA"/>
</dbReference>
<dbReference type="Proteomes" id="UP000424752">
    <property type="component" value="Chromosome"/>
</dbReference>
<organism evidence="2 3">
    <name type="scientific">Erwinia sorbitola</name>
    <dbReference type="NCBI Taxonomy" id="2681984"/>
    <lineage>
        <taxon>Bacteria</taxon>
        <taxon>Pseudomonadati</taxon>
        <taxon>Pseudomonadota</taxon>
        <taxon>Gammaproteobacteria</taxon>
        <taxon>Enterobacterales</taxon>
        <taxon>Erwiniaceae</taxon>
        <taxon>Erwinia</taxon>
    </lineage>
</organism>
<proteinExistence type="predicted"/>
<feature type="region of interest" description="Disordered" evidence="1">
    <location>
        <begin position="81"/>
        <end position="105"/>
    </location>
</feature>
<feature type="compositionally biased region" description="Basic and acidic residues" evidence="1">
    <location>
        <begin position="93"/>
        <end position="105"/>
    </location>
</feature>
<gene>
    <name evidence="2" type="ORF">GN242_05505</name>
</gene>
<accession>A0A6I6EAD3</accession>